<organism evidence="1 2">
    <name type="scientific">Staphylotrichum longicolle</name>
    <dbReference type="NCBI Taxonomy" id="669026"/>
    <lineage>
        <taxon>Eukaryota</taxon>
        <taxon>Fungi</taxon>
        <taxon>Dikarya</taxon>
        <taxon>Ascomycota</taxon>
        <taxon>Pezizomycotina</taxon>
        <taxon>Sordariomycetes</taxon>
        <taxon>Sordariomycetidae</taxon>
        <taxon>Sordariales</taxon>
        <taxon>Chaetomiaceae</taxon>
        <taxon>Staphylotrichum</taxon>
    </lineage>
</organism>
<proteinExistence type="predicted"/>
<sequence length="109" mass="12018">MAARAVGEEEEARWAVTGIKEEDEQFLIEVIKQAMGEETSLPTRREGEDQVSFVEAINEAMGEETPAGVKNEEDQLLLAEAVNEAVIDVTEEEYPTLTACEDDRETGAD</sequence>
<accession>A0AAD4HYA5</accession>
<dbReference type="EMBL" id="JAHCVI010000003">
    <property type="protein sequence ID" value="KAG7287175.1"/>
    <property type="molecule type" value="Genomic_DNA"/>
</dbReference>
<dbReference type="Proteomes" id="UP001197093">
    <property type="component" value="Unassembled WGS sequence"/>
</dbReference>
<keyword evidence="2" id="KW-1185">Reference proteome</keyword>
<name>A0AAD4HYA5_9PEZI</name>
<evidence type="ECO:0000313" key="1">
    <source>
        <dbReference type="EMBL" id="KAG7287175.1"/>
    </source>
</evidence>
<reference evidence="1" key="1">
    <citation type="submission" date="2023-02" db="EMBL/GenBank/DDBJ databases">
        <authorList>
            <person name="Palmer J.M."/>
        </authorList>
    </citation>
    <scope>NUCLEOTIDE SEQUENCE</scope>
    <source>
        <strain evidence="1">FW57</strain>
    </source>
</reference>
<protein>
    <submittedName>
        <fullName evidence="1">Uncharacterized protein</fullName>
    </submittedName>
</protein>
<gene>
    <name evidence="1" type="ORF">NEMBOFW57_006680</name>
</gene>
<evidence type="ECO:0000313" key="2">
    <source>
        <dbReference type="Proteomes" id="UP001197093"/>
    </source>
</evidence>
<dbReference type="AlphaFoldDB" id="A0AAD4HYA5"/>
<comment type="caution">
    <text evidence="1">The sequence shown here is derived from an EMBL/GenBank/DDBJ whole genome shotgun (WGS) entry which is preliminary data.</text>
</comment>